<gene>
    <name evidence="9" type="ORF">QQZ08_000907</name>
</gene>
<keyword evidence="4" id="KW-0732">Signal</keyword>
<comment type="similarity">
    <text evidence="2">Belongs to the glycosyl hydrolase 3 family.</text>
</comment>
<dbReference type="InterPro" id="IPR001764">
    <property type="entry name" value="Glyco_hydro_3_N"/>
</dbReference>
<keyword evidence="6" id="KW-0325">Glycoprotein</keyword>
<keyword evidence="10" id="KW-1185">Reference proteome</keyword>
<keyword evidence="5" id="KW-0378">Hydrolase</keyword>
<dbReference type="SUPFAM" id="SSF51445">
    <property type="entry name" value="(Trans)glycosidases"/>
    <property type="match status" value="1"/>
</dbReference>
<dbReference type="PANTHER" id="PTHR30620:SF16">
    <property type="entry name" value="LYSOSOMAL BETA GLUCOSIDASE"/>
    <property type="match status" value="1"/>
</dbReference>
<evidence type="ECO:0000256" key="5">
    <source>
        <dbReference type="ARBA" id="ARBA00022801"/>
    </source>
</evidence>
<organism evidence="9 10">
    <name type="scientific">Neonectria magnoliae</name>
    <dbReference type="NCBI Taxonomy" id="2732573"/>
    <lineage>
        <taxon>Eukaryota</taxon>
        <taxon>Fungi</taxon>
        <taxon>Dikarya</taxon>
        <taxon>Ascomycota</taxon>
        <taxon>Pezizomycotina</taxon>
        <taxon>Sordariomycetes</taxon>
        <taxon>Hypocreomycetidae</taxon>
        <taxon>Hypocreales</taxon>
        <taxon>Nectriaceae</taxon>
        <taxon>Neonectria</taxon>
    </lineage>
</organism>
<evidence type="ECO:0000256" key="1">
    <source>
        <dbReference type="ARBA" id="ARBA00000448"/>
    </source>
</evidence>
<evidence type="ECO:0000313" key="9">
    <source>
        <dbReference type="EMBL" id="KAK7432345.1"/>
    </source>
</evidence>
<dbReference type="InterPro" id="IPR036962">
    <property type="entry name" value="Glyco_hydro_3_N_sf"/>
</dbReference>
<dbReference type="InterPro" id="IPR051915">
    <property type="entry name" value="Cellulose_Degrad_GH3"/>
</dbReference>
<dbReference type="EMBL" id="JAZAVK010000005">
    <property type="protein sequence ID" value="KAK7432345.1"/>
    <property type="molecule type" value="Genomic_DNA"/>
</dbReference>
<keyword evidence="7" id="KW-0326">Glycosidase</keyword>
<comment type="caution">
    <text evidence="9">The sequence shown here is derived from an EMBL/GenBank/DDBJ whole genome shotgun (WGS) entry which is preliminary data.</text>
</comment>
<dbReference type="Gene3D" id="3.20.20.300">
    <property type="entry name" value="Glycoside hydrolase, family 3, N-terminal domain"/>
    <property type="match status" value="1"/>
</dbReference>
<dbReference type="InterPro" id="IPR019800">
    <property type="entry name" value="Glyco_hydro_3_AS"/>
</dbReference>
<evidence type="ECO:0000259" key="8">
    <source>
        <dbReference type="Pfam" id="PF00933"/>
    </source>
</evidence>
<dbReference type="PROSITE" id="PS00775">
    <property type="entry name" value="GLYCOSYL_HYDROL_F3"/>
    <property type="match status" value="1"/>
</dbReference>
<evidence type="ECO:0000313" key="10">
    <source>
        <dbReference type="Proteomes" id="UP001498421"/>
    </source>
</evidence>
<protein>
    <recommendedName>
        <fullName evidence="3">beta-glucosidase</fullName>
        <ecNumber evidence="3">3.2.1.21</ecNumber>
    </recommendedName>
</protein>
<evidence type="ECO:0000256" key="6">
    <source>
        <dbReference type="ARBA" id="ARBA00023180"/>
    </source>
</evidence>
<comment type="catalytic activity">
    <reaction evidence="1">
        <text>Hydrolysis of terminal, non-reducing beta-D-glucosyl residues with release of beta-D-glucose.</text>
        <dbReference type="EC" id="3.2.1.21"/>
    </reaction>
</comment>
<dbReference type="InterPro" id="IPR017853">
    <property type="entry name" value="GH"/>
</dbReference>
<dbReference type="Pfam" id="PF00933">
    <property type="entry name" value="Glyco_hydro_3"/>
    <property type="match status" value="1"/>
</dbReference>
<evidence type="ECO:0000256" key="2">
    <source>
        <dbReference type="ARBA" id="ARBA00005336"/>
    </source>
</evidence>
<dbReference type="PANTHER" id="PTHR30620">
    <property type="entry name" value="PERIPLASMIC BETA-GLUCOSIDASE-RELATED"/>
    <property type="match status" value="1"/>
</dbReference>
<evidence type="ECO:0000256" key="4">
    <source>
        <dbReference type="ARBA" id="ARBA00022729"/>
    </source>
</evidence>
<evidence type="ECO:0000256" key="3">
    <source>
        <dbReference type="ARBA" id="ARBA00012744"/>
    </source>
</evidence>
<sequence>MGGVRRLLTLGPVVDEANFESRYKYQHGNIASQYAGINHLFNDQLRPYIRALEANPVAIMVSYAIVDLVPMPMNEYMIQDILRGKLGFNGVVMSDAGSIANMYTQSKVATSYEDAALQAL</sequence>
<proteinExistence type="inferred from homology"/>
<dbReference type="Proteomes" id="UP001498421">
    <property type="component" value="Unassembled WGS sequence"/>
</dbReference>
<evidence type="ECO:0000256" key="7">
    <source>
        <dbReference type="ARBA" id="ARBA00023295"/>
    </source>
</evidence>
<name>A0ABR1IFC4_9HYPO</name>
<dbReference type="EC" id="3.2.1.21" evidence="3"/>
<reference evidence="9 10" key="1">
    <citation type="journal article" date="2025" name="Microbiol. Resour. Announc.">
        <title>Draft genome sequences for Neonectria magnoliae and Neonectria punicea, canker pathogens of Liriodendron tulipifera and Acer saccharum in West Virginia.</title>
        <authorList>
            <person name="Petronek H.M."/>
            <person name="Kasson M.T."/>
            <person name="Metheny A.M."/>
            <person name="Stauder C.M."/>
            <person name="Lovett B."/>
            <person name="Lynch S.C."/>
            <person name="Garnas J.R."/>
            <person name="Kasson L.R."/>
            <person name="Stajich J.E."/>
        </authorList>
    </citation>
    <scope>NUCLEOTIDE SEQUENCE [LARGE SCALE GENOMIC DNA]</scope>
    <source>
        <strain evidence="9 10">NRRL 64651</strain>
    </source>
</reference>
<feature type="domain" description="Glycoside hydrolase family 3 N-terminal" evidence="8">
    <location>
        <begin position="29"/>
        <end position="120"/>
    </location>
</feature>
<accession>A0ABR1IFC4</accession>